<organism evidence="6 7">
    <name type="scientific">Cryptolaemus montrouzieri</name>
    <dbReference type="NCBI Taxonomy" id="559131"/>
    <lineage>
        <taxon>Eukaryota</taxon>
        <taxon>Metazoa</taxon>
        <taxon>Ecdysozoa</taxon>
        <taxon>Arthropoda</taxon>
        <taxon>Hexapoda</taxon>
        <taxon>Insecta</taxon>
        <taxon>Pterygota</taxon>
        <taxon>Neoptera</taxon>
        <taxon>Endopterygota</taxon>
        <taxon>Coleoptera</taxon>
        <taxon>Polyphaga</taxon>
        <taxon>Cucujiformia</taxon>
        <taxon>Coccinelloidea</taxon>
        <taxon>Coccinellidae</taxon>
        <taxon>Scymninae</taxon>
        <taxon>Scymnini</taxon>
        <taxon>Cryptolaemus</taxon>
    </lineage>
</organism>
<dbReference type="Gene3D" id="3.30.40.10">
    <property type="entry name" value="Zinc/RING finger domain, C3HC4 (zinc finger)"/>
    <property type="match status" value="1"/>
</dbReference>
<dbReference type="Proteomes" id="UP001516400">
    <property type="component" value="Unassembled WGS sequence"/>
</dbReference>
<dbReference type="Pfam" id="PF14634">
    <property type="entry name" value="zf-RING_5"/>
    <property type="match status" value="1"/>
</dbReference>
<reference evidence="6 7" key="1">
    <citation type="journal article" date="2021" name="BMC Biol.">
        <title>Horizontally acquired antibacterial genes associated with adaptive radiation of ladybird beetles.</title>
        <authorList>
            <person name="Li H.S."/>
            <person name="Tang X.F."/>
            <person name="Huang Y.H."/>
            <person name="Xu Z.Y."/>
            <person name="Chen M.L."/>
            <person name="Du X.Y."/>
            <person name="Qiu B.Y."/>
            <person name="Chen P.T."/>
            <person name="Zhang W."/>
            <person name="Slipinski A."/>
            <person name="Escalona H.E."/>
            <person name="Waterhouse R.M."/>
            <person name="Zwick A."/>
            <person name="Pang H."/>
        </authorList>
    </citation>
    <scope>NUCLEOTIDE SEQUENCE [LARGE SCALE GENOMIC DNA]</scope>
    <source>
        <strain evidence="6">SYSU2018</strain>
    </source>
</reference>
<evidence type="ECO:0000256" key="1">
    <source>
        <dbReference type="ARBA" id="ARBA00022771"/>
    </source>
</evidence>
<evidence type="ECO:0000256" key="3">
    <source>
        <dbReference type="ARBA" id="ARBA00023254"/>
    </source>
</evidence>
<dbReference type="EMBL" id="JABFTP020000021">
    <property type="protein sequence ID" value="KAL3268547.1"/>
    <property type="molecule type" value="Genomic_DNA"/>
</dbReference>
<keyword evidence="2" id="KW-0862">Zinc</keyword>
<evidence type="ECO:0000313" key="6">
    <source>
        <dbReference type="EMBL" id="KAL3268547.1"/>
    </source>
</evidence>
<dbReference type="PANTHER" id="PTHR22663">
    <property type="entry name" value="RING FINGER PROTEIN NARYA-RELATED"/>
    <property type="match status" value="1"/>
</dbReference>
<dbReference type="PROSITE" id="PS50089">
    <property type="entry name" value="ZF_RING_2"/>
    <property type="match status" value="1"/>
</dbReference>
<name>A0ABD2MQD1_9CUCU</name>
<dbReference type="InterPro" id="IPR001841">
    <property type="entry name" value="Znf_RING"/>
</dbReference>
<sequence>MANWVYCNKCFQQPQKARNIKFFLTECGHITCEKCAAHIKVSNSCFVCKKTPTGLMQLSKEMDPSIQSFFGSVETQIKKTMEIYQFQNKQKEFTFNMLRDKYNYAKQQCMQQYSNNIKLIQENKILRSMLKNSGERERPISSTPLRVNNSFLPNVSVSTISPNRGFPPNRMNFSQFTPINGFPGMAHRLSTSNPSNQE</sequence>
<keyword evidence="1 4" id="KW-0863">Zinc-finger</keyword>
<gene>
    <name evidence="6" type="ORF">HHI36_007655</name>
</gene>
<evidence type="ECO:0000256" key="2">
    <source>
        <dbReference type="ARBA" id="ARBA00022833"/>
    </source>
</evidence>
<comment type="caution">
    <text evidence="6">The sequence shown here is derived from an EMBL/GenBank/DDBJ whole genome shotgun (WGS) entry which is preliminary data.</text>
</comment>
<keyword evidence="7" id="KW-1185">Reference proteome</keyword>
<accession>A0ABD2MQD1</accession>
<dbReference type="SUPFAM" id="SSF57850">
    <property type="entry name" value="RING/U-box"/>
    <property type="match status" value="1"/>
</dbReference>
<dbReference type="AlphaFoldDB" id="A0ABD2MQD1"/>
<dbReference type="InterPro" id="IPR042123">
    <property type="entry name" value="Zip3/RNF212-like"/>
</dbReference>
<keyword evidence="1 4" id="KW-0479">Metal-binding</keyword>
<dbReference type="InterPro" id="IPR013083">
    <property type="entry name" value="Znf_RING/FYVE/PHD"/>
</dbReference>
<feature type="domain" description="RING-type" evidence="5">
    <location>
        <begin position="7"/>
        <end position="49"/>
    </location>
</feature>
<evidence type="ECO:0000256" key="4">
    <source>
        <dbReference type="PROSITE-ProRule" id="PRU00175"/>
    </source>
</evidence>
<evidence type="ECO:0000259" key="5">
    <source>
        <dbReference type="PROSITE" id="PS50089"/>
    </source>
</evidence>
<keyword evidence="3" id="KW-0469">Meiosis</keyword>
<dbReference type="PANTHER" id="PTHR22663:SF17">
    <property type="entry name" value="RING FINGER PROTEIN NARYA-RELATED"/>
    <property type="match status" value="1"/>
</dbReference>
<proteinExistence type="predicted"/>
<protein>
    <recommendedName>
        <fullName evidence="5">RING-type domain-containing protein</fullName>
    </recommendedName>
</protein>
<evidence type="ECO:0000313" key="7">
    <source>
        <dbReference type="Proteomes" id="UP001516400"/>
    </source>
</evidence>
<dbReference type="GO" id="GO:0008270">
    <property type="term" value="F:zinc ion binding"/>
    <property type="evidence" value="ECO:0007669"/>
    <property type="project" value="UniProtKB-KW"/>
</dbReference>
<dbReference type="GO" id="GO:0051321">
    <property type="term" value="P:meiotic cell cycle"/>
    <property type="evidence" value="ECO:0007669"/>
    <property type="project" value="UniProtKB-KW"/>
</dbReference>